<comment type="cofactor">
    <cofactor evidence="1">
        <name>Mg(2+)</name>
        <dbReference type="ChEBI" id="CHEBI:18420"/>
    </cofactor>
</comment>
<dbReference type="InterPro" id="IPR015797">
    <property type="entry name" value="NUDIX_hydrolase-like_dom_sf"/>
</dbReference>
<proteinExistence type="inferred from homology"/>
<evidence type="ECO:0000256" key="2">
    <source>
        <dbReference type="ARBA" id="ARBA00022801"/>
    </source>
</evidence>
<dbReference type="Gene3D" id="3.90.79.10">
    <property type="entry name" value="Nucleoside Triphosphate Pyrophosphohydrolase"/>
    <property type="match status" value="1"/>
</dbReference>
<dbReference type="PROSITE" id="PS00893">
    <property type="entry name" value="NUDIX_BOX"/>
    <property type="match status" value="1"/>
</dbReference>
<dbReference type="RefSeq" id="WP_081200198.1">
    <property type="nucleotide sequence ID" value="NZ_CP015903.2"/>
</dbReference>
<dbReference type="Pfam" id="PF00293">
    <property type="entry name" value="NUDIX"/>
    <property type="match status" value="1"/>
</dbReference>
<dbReference type="InterPro" id="IPR020084">
    <property type="entry name" value="NUDIX_hydrolase_CS"/>
</dbReference>
<dbReference type="PROSITE" id="PS51462">
    <property type="entry name" value="NUDIX"/>
    <property type="match status" value="1"/>
</dbReference>
<reference evidence="5 6" key="1">
    <citation type="journal article" date="2017" name="BMC Genomics">
        <title>Comparative and functional genomics of the Lactococcus lactis taxon; insights into evolution and niche adaptation.</title>
        <authorList>
            <person name="Kelleher P."/>
            <person name="Bottacini F."/>
            <person name="Mahony J."/>
            <person name="Kilcawley K.N."/>
            <person name="van Sinderen D."/>
        </authorList>
    </citation>
    <scope>NUCLEOTIDE SEQUENCE [LARGE SCALE GENOMIC DNA]</scope>
    <source>
        <strain evidence="5 6">UC11</strain>
    </source>
</reference>
<dbReference type="PANTHER" id="PTHR43046:SF2">
    <property type="entry name" value="8-OXO-DGTP DIPHOSPHATASE-RELATED"/>
    <property type="match status" value="1"/>
</dbReference>
<sequence>MTIGVFNVITKDYKVLLVKRQDIPLWDLPGGRLEIGETESDCAIREALEETGYKISIISKIGEYHIKELDDVQIIYSSHIIGGKPIRSGPETKCLKFFSLNHLPILMVPNRRKQIKDFSNDFLNQTIDIKESSFIKLLRRIIN</sequence>
<evidence type="ECO:0000256" key="3">
    <source>
        <dbReference type="RuleBase" id="RU003476"/>
    </source>
</evidence>
<dbReference type="InterPro" id="IPR000086">
    <property type="entry name" value="NUDIX_hydrolase_dom"/>
</dbReference>
<dbReference type="SUPFAM" id="SSF55811">
    <property type="entry name" value="Nudix"/>
    <property type="match status" value="1"/>
</dbReference>
<dbReference type="GO" id="GO:0016787">
    <property type="term" value="F:hydrolase activity"/>
    <property type="evidence" value="ECO:0007669"/>
    <property type="project" value="UniProtKB-KW"/>
</dbReference>
<name>A0AAC9W9N6_LACLL</name>
<evidence type="ECO:0000313" key="5">
    <source>
        <dbReference type="EMBL" id="ARE14553.1"/>
    </source>
</evidence>
<evidence type="ECO:0000313" key="6">
    <source>
        <dbReference type="Proteomes" id="UP000192067"/>
    </source>
</evidence>
<evidence type="ECO:0000256" key="1">
    <source>
        <dbReference type="ARBA" id="ARBA00001946"/>
    </source>
</evidence>
<protein>
    <submittedName>
        <fullName evidence="5">Phosphohydrolase MutT/nudix family</fullName>
    </submittedName>
</protein>
<dbReference type="Proteomes" id="UP000192067">
    <property type="component" value="Chromosome"/>
</dbReference>
<gene>
    <name evidence="5" type="ORF">LLUC11_2232</name>
</gene>
<dbReference type="EMBL" id="CP015904">
    <property type="protein sequence ID" value="ARE14553.1"/>
    <property type="molecule type" value="Genomic_DNA"/>
</dbReference>
<comment type="similarity">
    <text evidence="3">Belongs to the Nudix hydrolase family.</text>
</comment>
<dbReference type="PANTHER" id="PTHR43046">
    <property type="entry name" value="GDP-MANNOSE MANNOSYL HYDROLASE"/>
    <property type="match status" value="1"/>
</dbReference>
<organism evidence="5 6">
    <name type="scientific">Lactococcus lactis subsp. lactis</name>
    <name type="common">Streptococcus lactis</name>
    <dbReference type="NCBI Taxonomy" id="1360"/>
    <lineage>
        <taxon>Bacteria</taxon>
        <taxon>Bacillati</taxon>
        <taxon>Bacillota</taxon>
        <taxon>Bacilli</taxon>
        <taxon>Lactobacillales</taxon>
        <taxon>Streptococcaceae</taxon>
        <taxon>Lactococcus</taxon>
    </lineage>
</organism>
<dbReference type="AlphaFoldDB" id="A0AAC9W9N6"/>
<evidence type="ECO:0000259" key="4">
    <source>
        <dbReference type="PROSITE" id="PS51462"/>
    </source>
</evidence>
<dbReference type="PRINTS" id="PR00502">
    <property type="entry name" value="NUDIXFAMILY"/>
</dbReference>
<dbReference type="InterPro" id="IPR020476">
    <property type="entry name" value="Nudix_hydrolase"/>
</dbReference>
<keyword evidence="2 3" id="KW-0378">Hydrolase</keyword>
<accession>A0AAC9W9N6</accession>
<feature type="domain" description="Nudix hydrolase" evidence="4">
    <location>
        <begin position="1"/>
        <end position="120"/>
    </location>
</feature>